<dbReference type="InterPro" id="IPR013656">
    <property type="entry name" value="PAS_4"/>
</dbReference>
<keyword evidence="5" id="KW-0808">Transferase</keyword>
<evidence type="ECO:0000259" key="10">
    <source>
        <dbReference type="PROSITE" id="PS50113"/>
    </source>
</evidence>
<feature type="domain" description="PAC" evidence="10">
    <location>
        <begin position="810"/>
        <end position="861"/>
    </location>
</feature>
<dbReference type="Gene3D" id="6.10.340.10">
    <property type="match status" value="1"/>
</dbReference>
<dbReference type="PANTHER" id="PTHR43304">
    <property type="entry name" value="PHYTOCHROME-LIKE PROTEIN CPH1"/>
    <property type="match status" value="1"/>
</dbReference>
<dbReference type="PANTHER" id="PTHR43304:SF1">
    <property type="entry name" value="PAC DOMAIN-CONTAINING PROTEIN"/>
    <property type="match status" value="1"/>
</dbReference>
<dbReference type="SUPFAM" id="SSF158472">
    <property type="entry name" value="HAMP domain-like"/>
    <property type="match status" value="1"/>
</dbReference>
<evidence type="ECO:0000256" key="3">
    <source>
        <dbReference type="ARBA" id="ARBA00012438"/>
    </source>
</evidence>
<dbReference type="InterPro" id="IPR000700">
    <property type="entry name" value="PAS-assoc_C"/>
</dbReference>
<evidence type="ECO:0000256" key="7">
    <source>
        <dbReference type="SAM" id="Phobius"/>
    </source>
</evidence>
<evidence type="ECO:0000259" key="11">
    <source>
        <dbReference type="PROSITE" id="PS50885"/>
    </source>
</evidence>
<dbReference type="SMART" id="SM00388">
    <property type="entry name" value="HisKA"/>
    <property type="match status" value="1"/>
</dbReference>
<dbReference type="SUPFAM" id="SSF47384">
    <property type="entry name" value="Homodimeric domain of signal transducing histidine kinase"/>
    <property type="match status" value="1"/>
</dbReference>
<dbReference type="InterPro" id="IPR036890">
    <property type="entry name" value="HATPase_C_sf"/>
</dbReference>
<evidence type="ECO:0000256" key="2">
    <source>
        <dbReference type="ARBA" id="ARBA00004370"/>
    </source>
</evidence>
<keyword evidence="4" id="KW-0597">Phosphoprotein</keyword>
<evidence type="ECO:0000256" key="6">
    <source>
        <dbReference type="ARBA" id="ARBA00022777"/>
    </source>
</evidence>
<dbReference type="Pfam" id="PF00672">
    <property type="entry name" value="HAMP"/>
    <property type="match status" value="1"/>
</dbReference>
<keyword evidence="7" id="KW-0812">Transmembrane</keyword>
<feature type="domain" description="Histidine kinase" evidence="8">
    <location>
        <begin position="913"/>
        <end position="1144"/>
    </location>
</feature>
<dbReference type="Gene3D" id="3.30.450.20">
    <property type="entry name" value="PAS domain"/>
    <property type="match status" value="4"/>
</dbReference>
<dbReference type="CDD" id="cd06225">
    <property type="entry name" value="HAMP"/>
    <property type="match status" value="1"/>
</dbReference>
<evidence type="ECO:0000259" key="8">
    <source>
        <dbReference type="PROSITE" id="PS50109"/>
    </source>
</evidence>
<dbReference type="Gene3D" id="1.10.287.130">
    <property type="match status" value="1"/>
</dbReference>
<dbReference type="GO" id="GO:0016020">
    <property type="term" value="C:membrane"/>
    <property type="evidence" value="ECO:0007669"/>
    <property type="project" value="UniProtKB-SubCell"/>
</dbReference>
<dbReference type="InterPro" id="IPR001610">
    <property type="entry name" value="PAC"/>
</dbReference>
<dbReference type="SMART" id="SM00086">
    <property type="entry name" value="PAC"/>
    <property type="match status" value="2"/>
</dbReference>
<dbReference type="EMBL" id="JACHLP010000001">
    <property type="protein sequence ID" value="MBB4842271.1"/>
    <property type="molecule type" value="Genomic_DNA"/>
</dbReference>
<feature type="domain" description="PAS" evidence="9">
    <location>
        <begin position="605"/>
        <end position="647"/>
    </location>
</feature>
<organism evidence="12 13">
    <name type="scientific">Roseateles oligotrophus</name>
    <dbReference type="NCBI Taxonomy" id="1769250"/>
    <lineage>
        <taxon>Bacteria</taxon>
        <taxon>Pseudomonadati</taxon>
        <taxon>Pseudomonadota</taxon>
        <taxon>Betaproteobacteria</taxon>
        <taxon>Burkholderiales</taxon>
        <taxon>Sphaerotilaceae</taxon>
        <taxon>Roseateles</taxon>
    </lineage>
</organism>
<dbReference type="Gene3D" id="3.30.565.10">
    <property type="entry name" value="Histidine kinase-like ATPase, C-terminal domain"/>
    <property type="match status" value="1"/>
</dbReference>
<dbReference type="GO" id="GO:0000155">
    <property type="term" value="F:phosphorelay sensor kinase activity"/>
    <property type="evidence" value="ECO:0007669"/>
    <property type="project" value="InterPro"/>
</dbReference>
<evidence type="ECO:0000313" key="13">
    <source>
        <dbReference type="Proteomes" id="UP000562027"/>
    </source>
</evidence>
<dbReference type="InterPro" id="IPR000014">
    <property type="entry name" value="PAS"/>
</dbReference>
<dbReference type="CDD" id="cd00082">
    <property type="entry name" value="HisKA"/>
    <property type="match status" value="1"/>
</dbReference>
<comment type="catalytic activity">
    <reaction evidence="1">
        <text>ATP + protein L-histidine = ADP + protein N-phospho-L-histidine.</text>
        <dbReference type="EC" id="2.7.13.3"/>
    </reaction>
</comment>
<feature type="domain" description="PAS" evidence="9">
    <location>
        <begin position="734"/>
        <end position="794"/>
    </location>
</feature>
<comment type="caution">
    <text evidence="12">The sequence shown here is derived from an EMBL/GenBank/DDBJ whole genome shotgun (WGS) entry which is preliminary data.</text>
</comment>
<sequence>MKLLPRIVVSIILPILVTAASTLYLAIHLLQNSLSEEVEERARATLKQSVARLSLGLEDALDTLRILSRSESLAGPQAQPRLDAMQRWRGSTERFENFFFFDTQARIADGAKLPAPALQGQLQPLLKQQGPSYSSPVFSEDTGELVMLVMNPVYAGQGAQVGSLAGSVKLLPLLSFAIGNTTQRDAHLMVLDQAGRLLAGGLGETDKTAEALQTPGPANAPQASALIQALGPAELAMPKMARIVIDDVAWRALQLRVPELEWRVIYALPERSLFARALEQQRLGLLALLACTLLALAGAAVTRRVVLRPLHQLRQAHAALQAGQKEARAPVVGNDEISELARSFNHMAQSLAETEARFRLMFELFPHPVSLVRIADGHYLDINPAFEHLVGVDRLQARRQGPLDFHLAGSQPDLQTQYDLLLRTGRVDGHSCQIQNAQGETRWLLFSSRLIELEEERLALSVATDITALKQVERQLQQSEQSFTALFDSAPLPMARSPLSNQLNVTYWNKAWYDSFGYAPGSCDGRGGLLFDFWEDPQARSLLIADLVREQAVVGREALLRHADGSVRICEVSGRHLDVQGERIILTSYLDVTESRLAERALRDSEQRFRQLFENAPVALMHAAEDGRILALNQQWVELLGYTLDDIPAASDWWRQAYPDPEARRAARQLWQERIAAARLSDGKIVTLKMLPLAKDGRPLTAIVGGVWVGDSLLLSFFDVSENERAAAAVRLSRQQLLANLENTPAVSVQWYDEQGRALYWNPASHTLFGFSSEEMLGRSLEEVGLLNAREAEDFLGHLARIRASGQAVGPLELELRHRDGSSLWVMATLFPMPLPEGRMGFVCMDVDISHRKQVEAQLGELNAQLELRVAARTQELARRNEELDQALHHLQHTQGELVRAEKLASLGRLVAGVAHELNTPIGNALLMASTLSDKQQQFETGLQTGLRRSTLNDFLATLREASSMLDASLGRANELIGSFKQVAVNQSSHQRRGFDLRAVLHETALSLGPSLRRSGVRLHEEVPEGIALQSYPGPLIQVLMNIINNAVLHAYAPGQGGVISIRAQTLPEAWVRLDLQDDGCGMPPEHLARVFDPFFTTKLGQGGSGLGLHIAYNLVTGPLGGRIEISSELGQGTRVRLELPLEAPQEQSEALARSP</sequence>
<keyword evidence="7" id="KW-0472">Membrane</keyword>
<dbReference type="RefSeq" id="WP_184296327.1">
    <property type="nucleotide sequence ID" value="NZ_JACHLP010000001.1"/>
</dbReference>
<dbReference type="Pfam" id="PF13426">
    <property type="entry name" value="PAS_9"/>
    <property type="match status" value="1"/>
</dbReference>
<dbReference type="PROSITE" id="PS50112">
    <property type="entry name" value="PAS"/>
    <property type="match status" value="2"/>
</dbReference>
<dbReference type="InterPro" id="IPR036097">
    <property type="entry name" value="HisK_dim/P_sf"/>
</dbReference>
<dbReference type="InterPro" id="IPR003594">
    <property type="entry name" value="HATPase_dom"/>
</dbReference>
<accession>A0A840L372</accession>
<evidence type="ECO:0000256" key="1">
    <source>
        <dbReference type="ARBA" id="ARBA00000085"/>
    </source>
</evidence>
<gene>
    <name evidence="12" type="ORF">HNP55_000766</name>
</gene>
<dbReference type="PROSITE" id="PS50109">
    <property type="entry name" value="HIS_KIN"/>
    <property type="match status" value="1"/>
</dbReference>
<evidence type="ECO:0000313" key="12">
    <source>
        <dbReference type="EMBL" id="MBB4842271.1"/>
    </source>
</evidence>
<dbReference type="CDD" id="cd18773">
    <property type="entry name" value="PDC1_HK_sensor"/>
    <property type="match status" value="1"/>
</dbReference>
<comment type="subcellular location">
    <subcellularLocation>
        <location evidence="2">Membrane</location>
    </subcellularLocation>
</comment>
<feature type="transmembrane region" description="Helical" evidence="7">
    <location>
        <begin position="6"/>
        <end position="27"/>
    </location>
</feature>
<dbReference type="AlphaFoldDB" id="A0A840L372"/>
<dbReference type="InterPro" id="IPR004358">
    <property type="entry name" value="Sig_transdc_His_kin-like_C"/>
</dbReference>
<dbReference type="SMART" id="SM00387">
    <property type="entry name" value="HATPase_c"/>
    <property type="match status" value="1"/>
</dbReference>
<dbReference type="SMART" id="SM00091">
    <property type="entry name" value="PAS"/>
    <property type="match status" value="4"/>
</dbReference>
<proteinExistence type="predicted"/>
<dbReference type="InterPro" id="IPR052162">
    <property type="entry name" value="Sensor_kinase/Photoreceptor"/>
</dbReference>
<reference evidence="12 13" key="1">
    <citation type="submission" date="2020-08" db="EMBL/GenBank/DDBJ databases">
        <title>Functional genomics of gut bacteria from endangered species of beetles.</title>
        <authorList>
            <person name="Carlos-Shanley C."/>
        </authorList>
    </citation>
    <scope>NUCLEOTIDE SEQUENCE [LARGE SCALE GENOMIC DNA]</scope>
    <source>
        <strain evidence="12 13">S00239</strain>
    </source>
</reference>
<dbReference type="InterPro" id="IPR003660">
    <property type="entry name" value="HAMP_dom"/>
</dbReference>
<dbReference type="Pfam" id="PF08448">
    <property type="entry name" value="PAS_4"/>
    <property type="match status" value="1"/>
</dbReference>
<dbReference type="PROSITE" id="PS50885">
    <property type="entry name" value="HAMP"/>
    <property type="match status" value="1"/>
</dbReference>
<evidence type="ECO:0000256" key="5">
    <source>
        <dbReference type="ARBA" id="ARBA00022679"/>
    </source>
</evidence>
<dbReference type="Proteomes" id="UP000562027">
    <property type="component" value="Unassembled WGS sequence"/>
</dbReference>
<dbReference type="InterPro" id="IPR035965">
    <property type="entry name" value="PAS-like_dom_sf"/>
</dbReference>
<dbReference type="SMART" id="SM00304">
    <property type="entry name" value="HAMP"/>
    <property type="match status" value="1"/>
</dbReference>
<protein>
    <recommendedName>
        <fullName evidence="3">histidine kinase</fullName>
        <ecNumber evidence="3">2.7.13.3</ecNumber>
    </recommendedName>
</protein>
<keyword evidence="13" id="KW-1185">Reference proteome</keyword>
<feature type="domain" description="HAMP" evidence="11">
    <location>
        <begin position="304"/>
        <end position="356"/>
    </location>
</feature>
<dbReference type="PROSITE" id="PS50113">
    <property type="entry name" value="PAC"/>
    <property type="match status" value="1"/>
</dbReference>
<dbReference type="SUPFAM" id="SSF55874">
    <property type="entry name" value="ATPase domain of HSP90 chaperone/DNA topoisomerase II/histidine kinase"/>
    <property type="match status" value="1"/>
</dbReference>
<dbReference type="SUPFAM" id="SSF55785">
    <property type="entry name" value="PYP-like sensor domain (PAS domain)"/>
    <property type="match status" value="4"/>
</dbReference>
<keyword evidence="7" id="KW-1133">Transmembrane helix</keyword>
<dbReference type="Pfam" id="PF02518">
    <property type="entry name" value="HATPase_c"/>
    <property type="match status" value="1"/>
</dbReference>
<dbReference type="CDD" id="cd00130">
    <property type="entry name" value="PAS"/>
    <property type="match status" value="2"/>
</dbReference>
<name>A0A840L372_9BURK</name>
<evidence type="ECO:0000256" key="4">
    <source>
        <dbReference type="ARBA" id="ARBA00022553"/>
    </source>
</evidence>
<dbReference type="EC" id="2.7.13.3" evidence="3"/>
<keyword evidence="6" id="KW-0418">Kinase</keyword>
<evidence type="ECO:0000259" key="9">
    <source>
        <dbReference type="PROSITE" id="PS50112"/>
    </source>
</evidence>
<dbReference type="InterPro" id="IPR005467">
    <property type="entry name" value="His_kinase_dom"/>
</dbReference>
<dbReference type="NCBIfam" id="TIGR00229">
    <property type="entry name" value="sensory_box"/>
    <property type="match status" value="4"/>
</dbReference>
<dbReference type="Pfam" id="PF13188">
    <property type="entry name" value="PAS_8"/>
    <property type="match status" value="2"/>
</dbReference>
<dbReference type="PRINTS" id="PR00344">
    <property type="entry name" value="BCTRLSENSOR"/>
</dbReference>
<dbReference type="InterPro" id="IPR003661">
    <property type="entry name" value="HisK_dim/P_dom"/>
</dbReference>